<sequence>MKAVRSYLFVPGDSARKMDKAAQSAAHALILDLEDSVAEANKAEALATTCEFLRTTEVSHEREFWVRLNAADPARALAELAALPLDRVTGVFHPKLEDRGQLNRMGDWLDALEARDGVAMGSTGIVGIITETATALVGAQASSLAQGHPRLRGYSWGTEDLSAALGRVPLPGATPAQQLLMQAVQMHCLLMAAAAGIDAIDTISANFRDMDALADECDLARELGYVAKMAIHPAQLEPINTGLAPDAAAIEWAQRVQALREENPDAASFSLDGRMVDEPHMKTAAGILARRDEK</sequence>
<name>A0ABV2B0Z9_9GAMM</name>
<keyword evidence="3" id="KW-0460">Magnesium</keyword>
<dbReference type="InterPro" id="IPR015813">
    <property type="entry name" value="Pyrv/PenolPyrv_kinase-like_dom"/>
</dbReference>
<dbReference type="GO" id="GO:0016829">
    <property type="term" value="F:lyase activity"/>
    <property type="evidence" value="ECO:0007669"/>
    <property type="project" value="UniProtKB-KW"/>
</dbReference>
<keyword evidence="6" id="KW-1185">Reference proteome</keyword>
<gene>
    <name evidence="5" type="ORF">SADO_09934</name>
</gene>
<dbReference type="SUPFAM" id="SSF51621">
    <property type="entry name" value="Phosphoenolpyruvate/pyruvate domain"/>
    <property type="match status" value="1"/>
</dbReference>
<evidence type="ECO:0000256" key="3">
    <source>
        <dbReference type="ARBA" id="ARBA00022842"/>
    </source>
</evidence>
<keyword evidence="5" id="KW-0456">Lyase</keyword>
<dbReference type="InterPro" id="IPR011206">
    <property type="entry name" value="Citrate_lyase_beta/mcl1/mcl2"/>
</dbReference>
<evidence type="ECO:0000256" key="2">
    <source>
        <dbReference type="ARBA" id="ARBA00022723"/>
    </source>
</evidence>
<proteinExistence type="predicted"/>
<feature type="domain" description="HpcH/HpaI aldolase/citrate lyase" evidence="4">
    <location>
        <begin position="5"/>
        <end position="233"/>
    </location>
</feature>
<organism evidence="5 6">
    <name type="scientific">Salinisphaera dokdonensis CL-ES53</name>
    <dbReference type="NCBI Taxonomy" id="1304272"/>
    <lineage>
        <taxon>Bacteria</taxon>
        <taxon>Pseudomonadati</taxon>
        <taxon>Pseudomonadota</taxon>
        <taxon>Gammaproteobacteria</taxon>
        <taxon>Salinisphaerales</taxon>
        <taxon>Salinisphaeraceae</taxon>
        <taxon>Salinisphaera</taxon>
    </lineage>
</organism>
<dbReference type="InterPro" id="IPR005000">
    <property type="entry name" value="Aldolase/citrate-lyase_domain"/>
</dbReference>
<dbReference type="RefSeq" id="WP_353111077.1">
    <property type="nucleotide sequence ID" value="NZ_APND01000003.1"/>
</dbReference>
<evidence type="ECO:0000259" key="4">
    <source>
        <dbReference type="Pfam" id="PF03328"/>
    </source>
</evidence>
<dbReference type="Proteomes" id="UP001460888">
    <property type="component" value="Unassembled WGS sequence"/>
</dbReference>
<comment type="caution">
    <text evidence="5">The sequence shown here is derived from an EMBL/GenBank/DDBJ whole genome shotgun (WGS) entry which is preliminary data.</text>
</comment>
<comment type="cofactor">
    <cofactor evidence="1">
        <name>Mg(2+)</name>
        <dbReference type="ChEBI" id="CHEBI:18420"/>
    </cofactor>
</comment>
<accession>A0ABV2B0Z9</accession>
<evidence type="ECO:0000313" key="5">
    <source>
        <dbReference type="EMBL" id="MES1929567.1"/>
    </source>
</evidence>
<reference evidence="5 6" key="1">
    <citation type="submission" date="2013-03" db="EMBL/GenBank/DDBJ databases">
        <title>Salinisphaera dokdonensis CL-ES53 Genome Sequencing.</title>
        <authorList>
            <person name="Li C."/>
            <person name="Lai Q."/>
            <person name="Shao Z."/>
        </authorList>
    </citation>
    <scope>NUCLEOTIDE SEQUENCE [LARGE SCALE GENOMIC DNA]</scope>
    <source>
        <strain evidence="5 6">CL-ES53</strain>
    </source>
</reference>
<dbReference type="PANTHER" id="PTHR32308:SF0">
    <property type="entry name" value="HPCH_HPAI ALDOLASE_CITRATE LYASE DOMAIN-CONTAINING PROTEIN"/>
    <property type="match status" value="1"/>
</dbReference>
<dbReference type="Gene3D" id="3.20.20.60">
    <property type="entry name" value="Phosphoenolpyruvate-binding domains"/>
    <property type="match status" value="1"/>
</dbReference>
<keyword evidence="2" id="KW-0479">Metal-binding</keyword>
<dbReference type="EMBL" id="APND01000003">
    <property type="protein sequence ID" value="MES1929567.1"/>
    <property type="molecule type" value="Genomic_DNA"/>
</dbReference>
<dbReference type="PANTHER" id="PTHR32308">
    <property type="entry name" value="LYASE BETA SUBUNIT, PUTATIVE (AFU_ORTHOLOGUE AFUA_4G13030)-RELATED"/>
    <property type="match status" value="1"/>
</dbReference>
<evidence type="ECO:0000256" key="1">
    <source>
        <dbReference type="ARBA" id="ARBA00001946"/>
    </source>
</evidence>
<dbReference type="Pfam" id="PF03328">
    <property type="entry name" value="HpcH_HpaI"/>
    <property type="match status" value="1"/>
</dbReference>
<dbReference type="InterPro" id="IPR040442">
    <property type="entry name" value="Pyrv_kinase-like_dom_sf"/>
</dbReference>
<dbReference type="PIRSF" id="PIRSF015582">
    <property type="entry name" value="Cit_lyase_B"/>
    <property type="match status" value="1"/>
</dbReference>
<evidence type="ECO:0000313" key="6">
    <source>
        <dbReference type="Proteomes" id="UP001460888"/>
    </source>
</evidence>
<protein>
    <submittedName>
        <fullName evidence="5">Citrate lyase subunit beta</fullName>
    </submittedName>
</protein>